<keyword evidence="1" id="KW-0732">Signal</keyword>
<organism evidence="2 3">
    <name type="scientific">Diploptera punctata</name>
    <name type="common">Pacific beetle cockroach</name>
    <dbReference type="NCBI Taxonomy" id="6984"/>
    <lineage>
        <taxon>Eukaryota</taxon>
        <taxon>Metazoa</taxon>
        <taxon>Ecdysozoa</taxon>
        <taxon>Arthropoda</taxon>
        <taxon>Hexapoda</taxon>
        <taxon>Insecta</taxon>
        <taxon>Pterygota</taxon>
        <taxon>Neoptera</taxon>
        <taxon>Polyneoptera</taxon>
        <taxon>Dictyoptera</taxon>
        <taxon>Blattodea</taxon>
        <taxon>Blaberoidea</taxon>
        <taxon>Blaberidae</taxon>
        <taxon>Diplopterinae</taxon>
        <taxon>Diploptera</taxon>
    </lineage>
</organism>
<dbReference type="AlphaFoldDB" id="A0AAD8EGX4"/>
<accession>A0AAD8EGX4</accession>
<keyword evidence="3" id="KW-1185">Reference proteome</keyword>
<feature type="chain" id="PRO_5041908503" evidence="1">
    <location>
        <begin position="32"/>
        <end position="138"/>
    </location>
</feature>
<evidence type="ECO:0000313" key="2">
    <source>
        <dbReference type="EMBL" id="KAJ9589514.1"/>
    </source>
</evidence>
<protein>
    <submittedName>
        <fullName evidence="2">Uncharacterized protein</fullName>
    </submittedName>
</protein>
<proteinExistence type="predicted"/>
<reference evidence="2" key="2">
    <citation type="submission" date="2023-05" db="EMBL/GenBank/DDBJ databases">
        <authorList>
            <person name="Fouks B."/>
        </authorList>
    </citation>
    <scope>NUCLEOTIDE SEQUENCE</scope>
    <source>
        <strain evidence="2">Stay&amp;Tobe</strain>
        <tissue evidence="2">Testes</tissue>
    </source>
</reference>
<evidence type="ECO:0000313" key="3">
    <source>
        <dbReference type="Proteomes" id="UP001233999"/>
    </source>
</evidence>
<feature type="non-terminal residue" evidence="2">
    <location>
        <position position="1"/>
    </location>
</feature>
<dbReference type="Proteomes" id="UP001233999">
    <property type="component" value="Unassembled WGS sequence"/>
</dbReference>
<sequence length="138" mass="16023">MIVHSNILFSVAMTTTAALLFLCFCAPITTAFRIERNGVTDGQKPLLRFSRETVLQHSQDEEEDREEELMWCCNIPEDNSLKNDISREQEKKDDEKVVQECRTEVTNILGDEPAPKNKARIRKEMECFMQCAYEKFNV</sequence>
<name>A0AAD8EGX4_DIPPU</name>
<comment type="caution">
    <text evidence="2">The sequence shown here is derived from an EMBL/GenBank/DDBJ whole genome shotgun (WGS) entry which is preliminary data.</text>
</comment>
<reference evidence="2" key="1">
    <citation type="journal article" date="2023" name="IScience">
        <title>Live-bearing cockroach genome reveals convergent evolutionary mechanisms linked to viviparity in insects and beyond.</title>
        <authorList>
            <person name="Fouks B."/>
            <person name="Harrison M.C."/>
            <person name="Mikhailova A.A."/>
            <person name="Marchal E."/>
            <person name="English S."/>
            <person name="Carruthers M."/>
            <person name="Jennings E.C."/>
            <person name="Chiamaka E.L."/>
            <person name="Frigard R.A."/>
            <person name="Pippel M."/>
            <person name="Attardo G.M."/>
            <person name="Benoit J.B."/>
            <person name="Bornberg-Bauer E."/>
            <person name="Tobe S.S."/>
        </authorList>
    </citation>
    <scope>NUCLEOTIDE SEQUENCE</scope>
    <source>
        <strain evidence="2">Stay&amp;Tobe</strain>
    </source>
</reference>
<evidence type="ECO:0000256" key="1">
    <source>
        <dbReference type="SAM" id="SignalP"/>
    </source>
</evidence>
<feature type="signal peptide" evidence="1">
    <location>
        <begin position="1"/>
        <end position="31"/>
    </location>
</feature>
<dbReference type="EMBL" id="JASPKZ010004935">
    <property type="protein sequence ID" value="KAJ9589514.1"/>
    <property type="molecule type" value="Genomic_DNA"/>
</dbReference>
<gene>
    <name evidence="2" type="ORF">L9F63_017263</name>
</gene>